<dbReference type="Pfam" id="PF02687">
    <property type="entry name" value="FtsX"/>
    <property type="match status" value="1"/>
</dbReference>
<dbReference type="AlphaFoldDB" id="C7QYP6"/>
<evidence type="ECO:0000256" key="4">
    <source>
        <dbReference type="ARBA" id="ARBA00022989"/>
    </source>
</evidence>
<evidence type="ECO:0000256" key="5">
    <source>
        <dbReference type="ARBA" id="ARBA00023136"/>
    </source>
</evidence>
<dbReference type="InterPro" id="IPR050250">
    <property type="entry name" value="Macrolide_Exporter_MacB"/>
</dbReference>
<gene>
    <name evidence="9" type="ordered locus">Jden_0219</name>
</gene>
<dbReference type="Proteomes" id="UP000000628">
    <property type="component" value="Chromosome"/>
</dbReference>
<evidence type="ECO:0000313" key="10">
    <source>
        <dbReference type="Proteomes" id="UP000000628"/>
    </source>
</evidence>
<protein>
    <recommendedName>
        <fullName evidence="8">ABC3 transporter permease C-terminal domain-containing protein</fullName>
    </recommendedName>
</protein>
<evidence type="ECO:0000256" key="6">
    <source>
        <dbReference type="ARBA" id="ARBA00038076"/>
    </source>
</evidence>
<feature type="transmembrane region" description="Helical" evidence="7">
    <location>
        <begin position="364"/>
        <end position="386"/>
    </location>
</feature>
<dbReference type="PANTHER" id="PTHR30572:SF4">
    <property type="entry name" value="ABC TRANSPORTER PERMEASE YTRF"/>
    <property type="match status" value="1"/>
</dbReference>
<dbReference type="PANTHER" id="PTHR30572">
    <property type="entry name" value="MEMBRANE COMPONENT OF TRANSPORTER-RELATED"/>
    <property type="match status" value="1"/>
</dbReference>
<evidence type="ECO:0000256" key="7">
    <source>
        <dbReference type="SAM" id="Phobius"/>
    </source>
</evidence>
<dbReference type="HOGENOM" id="CLU_058210_0_0_11"/>
<dbReference type="STRING" id="471856.Jden_0219"/>
<keyword evidence="3 7" id="KW-0812">Transmembrane</keyword>
<accession>C7QYP6</accession>
<feature type="transmembrane region" description="Helical" evidence="7">
    <location>
        <begin position="313"/>
        <end position="344"/>
    </location>
</feature>
<dbReference type="GO" id="GO:0022857">
    <property type="term" value="F:transmembrane transporter activity"/>
    <property type="evidence" value="ECO:0007669"/>
    <property type="project" value="TreeGrafter"/>
</dbReference>
<evidence type="ECO:0000256" key="1">
    <source>
        <dbReference type="ARBA" id="ARBA00004651"/>
    </source>
</evidence>
<reference evidence="9 10" key="1">
    <citation type="journal article" date="2009" name="Stand. Genomic Sci.">
        <title>Complete genome sequence of Jonesia denitrificans type strain (Prevot 55134).</title>
        <authorList>
            <person name="Pukall R."/>
            <person name="Gehrich-Schroter G."/>
            <person name="Lapidus A."/>
            <person name="Nolan M."/>
            <person name="Glavina Del Rio T."/>
            <person name="Lucas S."/>
            <person name="Chen F."/>
            <person name="Tice H."/>
            <person name="Pitluck S."/>
            <person name="Cheng J.F."/>
            <person name="Copeland A."/>
            <person name="Saunders E."/>
            <person name="Brettin T."/>
            <person name="Detter J.C."/>
            <person name="Bruce D."/>
            <person name="Goodwin L."/>
            <person name="Pati A."/>
            <person name="Ivanova N."/>
            <person name="Mavromatis K."/>
            <person name="Ovchinnikova G."/>
            <person name="Chen A."/>
            <person name="Palaniappan K."/>
            <person name="Land M."/>
            <person name="Hauser L."/>
            <person name="Chang Y.J."/>
            <person name="Jeffries C.D."/>
            <person name="Chain P."/>
            <person name="Goker M."/>
            <person name="Bristow J."/>
            <person name="Eisen J.A."/>
            <person name="Markowitz V."/>
            <person name="Hugenholtz P."/>
            <person name="Kyrpides N.C."/>
            <person name="Klenk H.P."/>
            <person name="Han C."/>
        </authorList>
    </citation>
    <scope>NUCLEOTIDE SEQUENCE [LARGE SCALE GENOMIC DNA]</scope>
    <source>
        <strain evidence="10">ATCC 14870 / DSM 20603 / BCRC 15368 / CIP 55.134 / JCM 11481 / NBRC 15587 / NCTC 10816 / Prevot 55134</strain>
    </source>
</reference>
<dbReference type="KEGG" id="jde:Jden_0219"/>
<organism evidence="9 10">
    <name type="scientific">Jonesia denitrificans (strain ATCC 14870 / DSM 20603 / BCRC 15368 / CIP 55.134 / JCM 11481 / NBRC 15587 / NCTC 10816 / Prevot 55134)</name>
    <name type="common">Listeria denitrificans</name>
    <dbReference type="NCBI Taxonomy" id="471856"/>
    <lineage>
        <taxon>Bacteria</taxon>
        <taxon>Bacillati</taxon>
        <taxon>Actinomycetota</taxon>
        <taxon>Actinomycetes</taxon>
        <taxon>Micrococcales</taxon>
        <taxon>Jonesiaceae</taxon>
        <taxon>Jonesia</taxon>
    </lineage>
</organism>
<keyword evidence="10" id="KW-1185">Reference proteome</keyword>
<dbReference type="OrthoDB" id="9780560at2"/>
<dbReference type="InterPro" id="IPR003838">
    <property type="entry name" value="ABC3_permease_C"/>
</dbReference>
<keyword evidence="5 7" id="KW-0472">Membrane</keyword>
<evidence type="ECO:0000313" key="9">
    <source>
        <dbReference type="EMBL" id="ACV07893.1"/>
    </source>
</evidence>
<name>C7QYP6_JONDD</name>
<keyword evidence="4 7" id="KW-1133">Transmembrane helix</keyword>
<keyword evidence="2" id="KW-1003">Cell membrane</keyword>
<feature type="transmembrane region" description="Helical" evidence="7">
    <location>
        <begin position="270"/>
        <end position="293"/>
    </location>
</feature>
<comment type="subcellular location">
    <subcellularLocation>
        <location evidence="1">Cell membrane</location>
        <topology evidence="1">Multi-pass membrane protein</topology>
    </subcellularLocation>
</comment>
<dbReference type="eggNOG" id="COG0577">
    <property type="taxonomic scope" value="Bacteria"/>
</dbReference>
<feature type="transmembrane region" description="Helical" evidence="7">
    <location>
        <begin position="21"/>
        <end position="42"/>
    </location>
</feature>
<evidence type="ECO:0000256" key="2">
    <source>
        <dbReference type="ARBA" id="ARBA00022475"/>
    </source>
</evidence>
<comment type="similarity">
    <text evidence="6">Belongs to the ABC-4 integral membrane protein family.</text>
</comment>
<dbReference type="RefSeq" id="WP_015770522.1">
    <property type="nucleotide sequence ID" value="NC_013174.1"/>
</dbReference>
<feature type="domain" description="ABC3 transporter permease C-terminal" evidence="8">
    <location>
        <begin position="272"/>
        <end position="390"/>
    </location>
</feature>
<dbReference type="EMBL" id="CP001706">
    <property type="protein sequence ID" value="ACV07893.1"/>
    <property type="molecule type" value="Genomic_DNA"/>
</dbReference>
<sequence>MIRNVGHARDDMISHPIRNMLAIFSVFIGVLSVVAIITVAGVTKEVFLAASEQRYGRLTTMHTQLDGPLPVVEQIVRSVKAARIAAPGAAVVITATTSESTGFSPTTNGPHYAPFIFVDTTFVAGDLTQVKRLPILHGRWISQEHTIPVEIVINEAAQGLLGVVGGTPVLSFGSGSPPVATLTVGVVADGESTPKIYVSLPAVLTIREQISPSLSASLVVHHPTATRTMFEELTTRTVGLLGMTHDPQGLNRLDQVDDLLLQLKSQQQGFLIAAVVALFVSGLGILNIGLSSVRERSHEFVVRRALGARRSDLTWQVLLHSLGIGVIASALAVTTVIVGVHLWVPNLIAQNSAIIPPGVPWEAVLWGLVAASATTLLGALAPAVVASRLNMADALRA</sequence>
<proteinExistence type="inferred from homology"/>
<dbReference type="GO" id="GO:0005886">
    <property type="term" value="C:plasma membrane"/>
    <property type="evidence" value="ECO:0007669"/>
    <property type="project" value="UniProtKB-SubCell"/>
</dbReference>
<evidence type="ECO:0000256" key="3">
    <source>
        <dbReference type="ARBA" id="ARBA00022692"/>
    </source>
</evidence>
<evidence type="ECO:0000259" key="8">
    <source>
        <dbReference type="Pfam" id="PF02687"/>
    </source>
</evidence>